<proteinExistence type="predicted"/>
<keyword evidence="2" id="KW-1185">Reference proteome</keyword>
<dbReference type="KEGG" id="bsto:C0V70_04465"/>
<sequence>MNKIFMILVLLTSLISCASASRNSDQDKIDNESEMLDRAEANATPGGRKILEVSRSMIADQDVVVGGCWDYINAVYDRAGYPSNQRVTIYKSKFEGPYAKTETFEAGDWLYFVNHSYRDIEHSAIFVAWINEAKKEALMVNYIGGKKKKPGSYKRFILDNVYNVFRSRE</sequence>
<dbReference type="Proteomes" id="UP000235584">
    <property type="component" value="Chromosome"/>
</dbReference>
<organism evidence="1 2">
    <name type="scientific">Bacteriovorax stolpii</name>
    <name type="common">Bdellovibrio stolpii</name>
    <dbReference type="NCBI Taxonomy" id="960"/>
    <lineage>
        <taxon>Bacteria</taxon>
        <taxon>Pseudomonadati</taxon>
        <taxon>Bdellovibrionota</taxon>
        <taxon>Bacteriovoracia</taxon>
        <taxon>Bacteriovoracales</taxon>
        <taxon>Bacteriovoracaceae</taxon>
        <taxon>Bacteriovorax</taxon>
    </lineage>
</organism>
<evidence type="ECO:0000313" key="1">
    <source>
        <dbReference type="EMBL" id="AUN97375.1"/>
    </source>
</evidence>
<dbReference type="RefSeq" id="WP_102242670.1">
    <property type="nucleotide sequence ID" value="NZ_CP025704.1"/>
</dbReference>
<accession>A0A2K9NQN9</accession>
<protein>
    <submittedName>
        <fullName evidence="1">Uncharacterized protein</fullName>
    </submittedName>
</protein>
<dbReference type="OrthoDB" id="8611882at2"/>
<evidence type="ECO:0000313" key="2">
    <source>
        <dbReference type="Proteomes" id="UP000235584"/>
    </source>
</evidence>
<gene>
    <name evidence="1" type="ORF">C0V70_04465</name>
</gene>
<dbReference type="EMBL" id="CP025704">
    <property type="protein sequence ID" value="AUN97375.1"/>
    <property type="molecule type" value="Genomic_DNA"/>
</dbReference>
<reference evidence="1 2" key="1">
    <citation type="submission" date="2018-01" db="EMBL/GenBank/DDBJ databases">
        <title>Complete genome sequence of Bacteriovorax stolpii DSM12778.</title>
        <authorList>
            <person name="Tang B."/>
            <person name="Chang J."/>
        </authorList>
    </citation>
    <scope>NUCLEOTIDE SEQUENCE [LARGE SCALE GENOMIC DNA]</scope>
    <source>
        <strain evidence="1 2">DSM 12778</strain>
    </source>
</reference>
<dbReference type="AlphaFoldDB" id="A0A2K9NQN9"/>
<name>A0A2K9NQN9_BACTC</name>
<dbReference type="PROSITE" id="PS51257">
    <property type="entry name" value="PROKAR_LIPOPROTEIN"/>
    <property type="match status" value="1"/>
</dbReference>